<proteinExistence type="predicted"/>
<reference evidence="1" key="1">
    <citation type="submission" date="2016-07" db="EMBL/GenBank/DDBJ databases">
        <authorList>
            <person name="Bretaudeau A."/>
        </authorList>
    </citation>
    <scope>NUCLEOTIDE SEQUENCE</scope>
    <source>
        <strain evidence="1">Rice</strain>
        <tissue evidence="1">Whole body</tissue>
    </source>
</reference>
<dbReference type="EMBL" id="ODYU01000667">
    <property type="protein sequence ID" value="SOQ35839.1"/>
    <property type="molecule type" value="Genomic_DNA"/>
</dbReference>
<name>A0A2H1V4W1_SPOFR</name>
<evidence type="ECO:0000313" key="1">
    <source>
        <dbReference type="EMBL" id="SOQ35839.1"/>
    </source>
</evidence>
<protein>
    <submittedName>
        <fullName evidence="1">SFRICE_014717</fullName>
    </submittedName>
</protein>
<accession>A0A2H1V4W1</accession>
<sequence length="157" mass="17800">MRIKPPAWLSSGAANRVTGAPARQAGEGTGWFLVSMSLTLPLALTWREKSLDYIPSSKKKKKTWLTHITDEIWMRDNRTIDFMIFDAEAERMASLLDKNNVSRKILIEDVREKVDDALVHTFPTRRNGNMAIGRLLLKIGLLQSLPDRPDDTDPNPD</sequence>
<organism evidence="1">
    <name type="scientific">Spodoptera frugiperda</name>
    <name type="common">Fall armyworm</name>
    <dbReference type="NCBI Taxonomy" id="7108"/>
    <lineage>
        <taxon>Eukaryota</taxon>
        <taxon>Metazoa</taxon>
        <taxon>Ecdysozoa</taxon>
        <taxon>Arthropoda</taxon>
        <taxon>Hexapoda</taxon>
        <taxon>Insecta</taxon>
        <taxon>Pterygota</taxon>
        <taxon>Neoptera</taxon>
        <taxon>Endopterygota</taxon>
        <taxon>Lepidoptera</taxon>
        <taxon>Glossata</taxon>
        <taxon>Ditrysia</taxon>
        <taxon>Noctuoidea</taxon>
        <taxon>Noctuidae</taxon>
        <taxon>Amphipyrinae</taxon>
        <taxon>Spodoptera</taxon>
    </lineage>
</organism>
<dbReference type="AlphaFoldDB" id="A0A2H1V4W1"/>
<gene>
    <name evidence="1" type="ORF">SFRICE_014717</name>
</gene>